<evidence type="ECO:0000313" key="12">
    <source>
        <dbReference type="EMBL" id="GGX89763.1"/>
    </source>
</evidence>
<evidence type="ECO:0000259" key="11">
    <source>
        <dbReference type="PROSITE" id="PS00624"/>
    </source>
</evidence>
<accession>A0ABQ2YQT5</accession>
<dbReference type="InterPro" id="IPR007867">
    <property type="entry name" value="GMC_OxRtase_C"/>
</dbReference>
<evidence type="ECO:0000313" key="13">
    <source>
        <dbReference type="Proteomes" id="UP000653056"/>
    </source>
</evidence>
<dbReference type="Gene3D" id="3.30.560.10">
    <property type="entry name" value="Glucose Oxidase, domain 3"/>
    <property type="match status" value="1"/>
</dbReference>
<gene>
    <name evidence="12" type="ORF">GCM10007160_16440</name>
</gene>
<comment type="similarity">
    <text evidence="2 7">Belongs to the GMC oxidoreductase family.</text>
</comment>
<organism evidence="12 13">
    <name type="scientific">Litchfieldella qijiaojingensis</name>
    <dbReference type="NCBI Taxonomy" id="980347"/>
    <lineage>
        <taxon>Bacteria</taxon>
        <taxon>Pseudomonadati</taxon>
        <taxon>Pseudomonadota</taxon>
        <taxon>Gammaproteobacteria</taxon>
        <taxon>Oceanospirillales</taxon>
        <taxon>Halomonadaceae</taxon>
        <taxon>Litchfieldella</taxon>
    </lineage>
</organism>
<dbReference type="PANTHER" id="PTHR11552:SF147">
    <property type="entry name" value="CHOLINE DEHYDROGENASE, MITOCHONDRIAL"/>
    <property type="match status" value="1"/>
</dbReference>
<sequence>MSDQEVFDQSVDYIIVGAGSAGSVLADRLSADGNHQVLVVEFGGKDKSIYIQMPTAFSIPLNMPRFDWGLYTEPEPGLKGRRIHQARGKVIGGSSSINGMAYVRGCAGDFDEWVELGAKGWSYAEVLPYFKRAEDCIYGADEYRAIGGPLGVCNGNNMKNPLYRAFIEAGRQAGYGESQDYNGCRQEGFCRMDMTVRDGVRCSTANAYLKPALKRANLRLEMHALTTRVLMDGVHAVGVEYRQHGKVVRVRAKREVILAASAFNSPKLLMLSGIGPAEHLKHHGIEVVHDLPGVGQNLHDHLEVWVQRACTQKITLNGWLNPLARLWIGARWFFFKSGLGASNHFESNAYIRSRAGLKYPDLQYHFLAGAIAYDGSSAVKGHGFQVHLGANKPKSRGWVRLKSSDPAAPPEIFFNYLQEEEDRQDYRTALRLTREIFAQPAFDAYRGEEISPGEGVQSNAQIDAWVAETAETAYHPCGSCRMGSDPMAVVDSECRVHGIDNLRVVDSSIMPSVTNGNINAPTIMIAEKAADHILGKEPLPPSEAPVFIAAKWQDKQREGTPERERFASFDVSQLSQ</sequence>
<evidence type="ECO:0000256" key="9">
    <source>
        <dbReference type="SAM" id="MobiDB-lite"/>
    </source>
</evidence>
<dbReference type="InterPro" id="IPR011533">
    <property type="entry name" value="BetA"/>
</dbReference>
<keyword evidence="3 7" id="KW-0285">Flavoprotein</keyword>
<evidence type="ECO:0000256" key="5">
    <source>
        <dbReference type="ARBA" id="ARBA00023002"/>
    </source>
</evidence>
<dbReference type="Proteomes" id="UP000653056">
    <property type="component" value="Unassembled WGS sequence"/>
</dbReference>
<evidence type="ECO:0000256" key="7">
    <source>
        <dbReference type="RuleBase" id="RU003968"/>
    </source>
</evidence>
<name>A0ABQ2YQT5_9GAMM</name>
<feature type="domain" description="Glucose-methanol-choline oxidoreductase N-terminal" evidence="10">
    <location>
        <begin position="88"/>
        <end position="111"/>
    </location>
</feature>
<evidence type="ECO:0000256" key="4">
    <source>
        <dbReference type="ARBA" id="ARBA00022827"/>
    </source>
</evidence>
<evidence type="ECO:0000256" key="8">
    <source>
        <dbReference type="RuleBase" id="RU003969"/>
    </source>
</evidence>
<dbReference type="EC" id="1.1.99.1" evidence="6 8"/>
<feature type="region of interest" description="Disordered" evidence="9">
    <location>
        <begin position="553"/>
        <end position="576"/>
    </location>
</feature>
<comment type="caution">
    <text evidence="12">The sequence shown here is derived from an EMBL/GenBank/DDBJ whole genome shotgun (WGS) entry which is preliminary data.</text>
</comment>
<comment type="cofactor">
    <cofactor evidence="1">
        <name>FAD</name>
        <dbReference type="ChEBI" id="CHEBI:57692"/>
    </cofactor>
</comment>
<dbReference type="Gene3D" id="3.50.50.60">
    <property type="entry name" value="FAD/NAD(P)-binding domain"/>
    <property type="match status" value="1"/>
</dbReference>
<dbReference type="PROSITE" id="PS00624">
    <property type="entry name" value="GMC_OXRED_2"/>
    <property type="match status" value="1"/>
</dbReference>
<dbReference type="InterPro" id="IPR036188">
    <property type="entry name" value="FAD/NAD-bd_sf"/>
</dbReference>
<evidence type="ECO:0000256" key="2">
    <source>
        <dbReference type="ARBA" id="ARBA00010790"/>
    </source>
</evidence>
<evidence type="ECO:0000256" key="1">
    <source>
        <dbReference type="ARBA" id="ARBA00001974"/>
    </source>
</evidence>
<evidence type="ECO:0000259" key="10">
    <source>
        <dbReference type="PROSITE" id="PS00623"/>
    </source>
</evidence>
<reference evidence="13" key="1">
    <citation type="journal article" date="2019" name="Int. J. Syst. Evol. Microbiol.">
        <title>The Global Catalogue of Microorganisms (GCM) 10K type strain sequencing project: providing services to taxonomists for standard genome sequencing and annotation.</title>
        <authorList>
            <consortium name="The Broad Institute Genomics Platform"/>
            <consortium name="The Broad Institute Genome Sequencing Center for Infectious Disease"/>
            <person name="Wu L."/>
            <person name="Ma J."/>
        </authorList>
    </citation>
    <scope>NUCLEOTIDE SEQUENCE [LARGE SCALE GENOMIC DNA]</scope>
    <source>
        <strain evidence="13">KCTC 22228</strain>
    </source>
</reference>
<evidence type="ECO:0000256" key="6">
    <source>
        <dbReference type="NCBIfam" id="TIGR01810"/>
    </source>
</evidence>
<comment type="catalytic activity">
    <reaction evidence="8">
        <text>choline + A = betaine aldehyde + AH2</text>
        <dbReference type="Rhea" id="RHEA:17433"/>
        <dbReference type="ChEBI" id="CHEBI:13193"/>
        <dbReference type="ChEBI" id="CHEBI:15354"/>
        <dbReference type="ChEBI" id="CHEBI:15710"/>
        <dbReference type="ChEBI" id="CHEBI:17499"/>
        <dbReference type="EC" id="1.1.99.1"/>
    </reaction>
</comment>
<evidence type="ECO:0000256" key="3">
    <source>
        <dbReference type="ARBA" id="ARBA00022630"/>
    </source>
</evidence>
<dbReference type="EMBL" id="BMXS01000006">
    <property type="protein sequence ID" value="GGX89763.1"/>
    <property type="molecule type" value="Genomic_DNA"/>
</dbReference>
<dbReference type="PROSITE" id="PS00623">
    <property type="entry name" value="GMC_OXRED_1"/>
    <property type="match status" value="1"/>
</dbReference>
<dbReference type="SUPFAM" id="SSF51905">
    <property type="entry name" value="FAD/NAD(P)-binding domain"/>
    <property type="match status" value="1"/>
</dbReference>
<dbReference type="PIRSF" id="PIRSF000137">
    <property type="entry name" value="Alcohol_oxidase"/>
    <property type="match status" value="1"/>
</dbReference>
<dbReference type="PANTHER" id="PTHR11552">
    <property type="entry name" value="GLUCOSE-METHANOL-CHOLINE GMC OXIDOREDUCTASE"/>
    <property type="match status" value="1"/>
</dbReference>
<comment type="pathway">
    <text evidence="8">Amine and polyamine biosynthesis; betaine biosynthesis via choline pathway; betaine aldehyde from choline (cytochrome c reductase route): step 1/1.</text>
</comment>
<feature type="domain" description="Glucose-methanol-choline oxidoreductase N-terminal" evidence="11">
    <location>
        <begin position="261"/>
        <end position="275"/>
    </location>
</feature>
<keyword evidence="4 7" id="KW-0274">FAD</keyword>
<keyword evidence="5" id="KW-0560">Oxidoreductase</keyword>
<dbReference type="RefSeq" id="WP_189468041.1">
    <property type="nucleotide sequence ID" value="NZ_BMXS01000006.1"/>
</dbReference>
<feature type="compositionally biased region" description="Basic and acidic residues" evidence="9">
    <location>
        <begin position="553"/>
        <end position="567"/>
    </location>
</feature>
<keyword evidence="13" id="KW-1185">Reference proteome</keyword>
<dbReference type="NCBIfam" id="NF002550">
    <property type="entry name" value="PRK02106.1"/>
    <property type="match status" value="1"/>
</dbReference>
<dbReference type="SUPFAM" id="SSF54373">
    <property type="entry name" value="FAD-linked reductases, C-terminal domain"/>
    <property type="match status" value="1"/>
</dbReference>
<dbReference type="InterPro" id="IPR000172">
    <property type="entry name" value="GMC_OxRdtase_N"/>
</dbReference>
<protein>
    <recommendedName>
        <fullName evidence="6 8">Choline dehydrogenase</fullName>
        <ecNumber evidence="6 8">1.1.99.1</ecNumber>
    </recommendedName>
</protein>
<dbReference type="Pfam" id="PF05199">
    <property type="entry name" value="GMC_oxred_C"/>
    <property type="match status" value="1"/>
</dbReference>
<dbReference type="InterPro" id="IPR012132">
    <property type="entry name" value="GMC_OxRdtase"/>
</dbReference>
<dbReference type="Pfam" id="PF00732">
    <property type="entry name" value="GMC_oxred_N"/>
    <property type="match status" value="1"/>
</dbReference>
<proteinExistence type="inferred from homology"/>
<dbReference type="NCBIfam" id="TIGR01810">
    <property type="entry name" value="betA"/>
    <property type="match status" value="1"/>
</dbReference>